<dbReference type="InterPro" id="IPR029058">
    <property type="entry name" value="AB_hydrolase_fold"/>
</dbReference>
<dbReference type="EMBL" id="KI963953">
    <property type="protein sequence ID" value="EUC47350.1"/>
    <property type="molecule type" value="Genomic_DNA"/>
</dbReference>
<dbReference type="PANTHER" id="PTHR48081">
    <property type="entry name" value="AB HYDROLASE SUPERFAMILY PROTEIN C4A8.06C"/>
    <property type="match status" value="1"/>
</dbReference>
<feature type="domain" description="Alpha/beta hydrolase fold-3" evidence="2">
    <location>
        <begin position="82"/>
        <end position="324"/>
    </location>
</feature>
<evidence type="ECO:0000313" key="4">
    <source>
        <dbReference type="Proteomes" id="UP000054032"/>
    </source>
</evidence>
<proteinExistence type="predicted"/>
<dbReference type="AlphaFoldDB" id="W6ZBJ8"/>
<accession>W6ZBJ8</accession>
<dbReference type="PANTHER" id="PTHR48081:SF8">
    <property type="entry name" value="ALPHA_BETA HYDROLASE FOLD-3 DOMAIN-CONTAINING PROTEIN-RELATED"/>
    <property type="match status" value="1"/>
</dbReference>
<protein>
    <recommendedName>
        <fullName evidence="2">Alpha/beta hydrolase fold-3 domain-containing protein</fullName>
    </recommendedName>
</protein>
<dbReference type="InterPro" id="IPR050300">
    <property type="entry name" value="GDXG_lipolytic_enzyme"/>
</dbReference>
<dbReference type="RefSeq" id="XP_007686090.1">
    <property type="nucleotide sequence ID" value="XM_007687900.1"/>
</dbReference>
<reference evidence="3 4" key="1">
    <citation type="journal article" date="2013" name="PLoS Genet.">
        <title>Comparative genome structure, secondary metabolite, and effector coding capacity across Cochliobolus pathogens.</title>
        <authorList>
            <person name="Condon B.J."/>
            <person name="Leng Y."/>
            <person name="Wu D."/>
            <person name="Bushley K.E."/>
            <person name="Ohm R.A."/>
            <person name="Otillar R."/>
            <person name="Martin J."/>
            <person name="Schackwitz W."/>
            <person name="Grimwood J."/>
            <person name="MohdZainudin N."/>
            <person name="Xue C."/>
            <person name="Wang R."/>
            <person name="Manning V.A."/>
            <person name="Dhillon B."/>
            <person name="Tu Z.J."/>
            <person name="Steffenson B.J."/>
            <person name="Salamov A."/>
            <person name="Sun H."/>
            <person name="Lowry S."/>
            <person name="LaButti K."/>
            <person name="Han J."/>
            <person name="Copeland A."/>
            <person name="Lindquist E."/>
            <person name="Barry K."/>
            <person name="Schmutz J."/>
            <person name="Baker S.E."/>
            <person name="Ciuffetti L.M."/>
            <person name="Grigoriev I.V."/>
            <person name="Zhong S."/>
            <person name="Turgeon B.G."/>
        </authorList>
    </citation>
    <scope>NUCLEOTIDE SEQUENCE [LARGE SCALE GENOMIC DNA]</scope>
    <source>
        <strain evidence="3 4">ATCC 44560</strain>
    </source>
</reference>
<evidence type="ECO:0000313" key="3">
    <source>
        <dbReference type="EMBL" id="EUC47350.1"/>
    </source>
</evidence>
<keyword evidence="1" id="KW-0378">Hydrolase</keyword>
<keyword evidence="4" id="KW-1185">Reference proteome</keyword>
<dbReference type="Gene3D" id="3.40.50.1820">
    <property type="entry name" value="alpha/beta hydrolase"/>
    <property type="match status" value="1"/>
</dbReference>
<dbReference type="STRING" id="930090.W6ZBJ8"/>
<dbReference type="HOGENOM" id="CLU_069652_0_0_1"/>
<sequence length="359" mass="39082">MQQTKAPQVTSGPGYSYAYSLYLHTAAWILRKAVASMTGTGARFDAQIAVPTPGLGEGSVRCSLCLPPEGKLREGSQLPLILVFEGGGFVLGQPSDGEDITRYVSPSSSQLVLNLNLTQLGAVVVSVDYAKSPRYPFPHALIQLHEVLQWALSEGFTEQTKVTINPALVAFMGNSAGGNLAASLSLLTSYTAGPCRKFREGLPSQYRQVAQVLIYASTACNEAYRNRYEAASVDDQAMSLPVWVAELMEAAYLPPFVEKNSVFVAPLLAGQNLLRELQPRLAPASIHLAGMDCLKHEGQQYGRMLKDAGVHVEFHEYPEAIHGFSHYKEGSKDYRKDDVEACWESITSFLAKAFNVGTE</sequence>
<dbReference type="KEGG" id="bor:COCMIDRAFT_90224"/>
<evidence type="ECO:0000259" key="2">
    <source>
        <dbReference type="Pfam" id="PF07859"/>
    </source>
</evidence>
<evidence type="ECO:0000256" key="1">
    <source>
        <dbReference type="ARBA" id="ARBA00022801"/>
    </source>
</evidence>
<dbReference type="Pfam" id="PF07859">
    <property type="entry name" value="Abhydrolase_3"/>
    <property type="match status" value="1"/>
</dbReference>
<dbReference type="eggNOG" id="KOG1515">
    <property type="taxonomic scope" value="Eukaryota"/>
</dbReference>
<gene>
    <name evidence="3" type="ORF">COCMIDRAFT_90224</name>
</gene>
<dbReference type="GeneID" id="19127639"/>
<dbReference type="InterPro" id="IPR013094">
    <property type="entry name" value="AB_hydrolase_3"/>
</dbReference>
<dbReference type="OrthoDB" id="433474at2759"/>
<name>W6ZBJ8_COCMI</name>
<dbReference type="SUPFAM" id="SSF53474">
    <property type="entry name" value="alpha/beta-Hydrolases"/>
    <property type="match status" value="1"/>
</dbReference>
<organism evidence="3 4">
    <name type="scientific">Bipolaris oryzae ATCC 44560</name>
    <dbReference type="NCBI Taxonomy" id="930090"/>
    <lineage>
        <taxon>Eukaryota</taxon>
        <taxon>Fungi</taxon>
        <taxon>Dikarya</taxon>
        <taxon>Ascomycota</taxon>
        <taxon>Pezizomycotina</taxon>
        <taxon>Dothideomycetes</taxon>
        <taxon>Pleosporomycetidae</taxon>
        <taxon>Pleosporales</taxon>
        <taxon>Pleosporineae</taxon>
        <taxon>Pleosporaceae</taxon>
        <taxon>Bipolaris</taxon>
    </lineage>
</organism>
<dbReference type="GO" id="GO:0016787">
    <property type="term" value="F:hydrolase activity"/>
    <property type="evidence" value="ECO:0007669"/>
    <property type="project" value="UniProtKB-KW"/>
</dbReference>
<dbReference type="Proteomes" id="UP000054032">
    <property type="component" value="Unassembled WGS sequence"/>
</dbReference>